<dbReference type="FunFam" id="3.30.70.870:FF:000001">
    <property type="entry name" value="Elongation factor G"/>
    <property type="match status" value="1"/>
</dbReference>
<dbReference type="SUPFAM" id="SSF54980">
    <property type="entry name" value="EF-G C-terminal domain-like"/>
    <property type="match status" value="2"/>
</dbReference>
<dbReference type="CDD" id="cd03713">
    <property type="entry name" value="EFG_mtEFG_C"/>
    <property type="match status" value="1"/>
</dbReference>
<dbReference type="FunFam" id="3.30.70.240:FF:000001">
    <property type="entry name" value="Elongation factor G"/>
    <property type="match status" value="1"/>
</dbReference>
<comment type="function">
    <text evidence="6">Catalyzes the GTP-dependent ribosomal translocation step during translation elongation. During this step, the ribosome changes from the pre-translocational (PRE) to the post-translocational (POST) state as the newly formed A-site-bound peptidyl-tRNA and P-site-bound deacylated tRNA move to the P and E sites, respectively. Catalyzes the coordinated movement of the two tRNA molecules, the mRNA and conformational changes in the ribosome.</text>
</comment>
<dbReference type="Pfam" id="PF03144">
    <property type="entry name" value="GTP_EFTU_D2"/>
    <property type="match status" value="1"/>
</dbReference>
<dbReference type="GO" id="GO:0003746">
    <property type="term" value="F:translation elongation factor activity"/>
    <property type="evidence" value="ECO:0007669"/>
    <property type="project" value="UniProtKB-KW"/>
</dbReference>
<dbReference type="InterPro" id="IPR035647">
    <property type="entry name" value="EFG_III/V"/>
</dbReference>
<evidence type="ECO:0000259" key="8">
    <source>
        <dbReference type="SMART" id="SM00889"/>
    </source>
</evidence>
<evidence type="ECO:0000259" key="7">
    <source>
        <dbReference type="SMART" id="SM00838"/>
    </source>
</evidence>
<gene>
    <name evidence="9" type="primary">fusA</name>
    <name evidence="9" type="ORF">DCW48_10165</name>
</gene>
<dbReference type="Gene3D" id="3.30.230.10">
    <property type="match status" value="1"/>
</dbReference>
<evidence type="ECO:0000256" key="2">
    <source>
        <dbReference type="ARBA" id="ARBA00022741"/>
    </source>
</evidence>
<feature type="domain" description="Translation elongation factor EFG/EF2" evidence="8">
    <location>
        <begin position="129"/>
        <end position="247"/>
    </location>
</feature>
<dbReference type="InterPro" id="IPR035649">
    <property type="entry name" value="EFG_V"/>
</dbReference>
<evidence type="ECO:0000313" key="9">
    <source>
        <dbReference type="EMBL" id="HBA09852.1"/>
    </source>
</evidence>
<dbReference type="InterPro" id="IPR041095">
    <property type="entry name" value="EFG_II"/>
</dbReference>
<dbReference type="SUPFAM" id="SSF54211">
    <property type="entry name" value="Ribosomal protein S5 domain 2-like"/>
    <property type="match status" value="1"/>
</dbReference>
<dbReference type="Proteomes" id="UP000264313">
    <property type="component" value="Unassembled WGS sequence"/>
</dbReference>
<accession>A0A351RCT1</accession>
<dbReference type="InterPro" id="IPR000640">
    <property type="entry name" value="EFG_V-like"/>
</dbReference>
<feature type="domain" description="Elongation factor EFG" evidence="7">
    <location>
        <begin position="249"/>
        <end position="336"/>
    </location>
</feature>
<dbReference type="Pfam" id="PF03764">
    <property type="entry name" value="EFG_IV"/>
    <property type="match status" value="1"/>
</dbReference>
<keyword evidence="3 9" id="KW-0251">Elongation factor</keyword>
<dbReference type="Gene3D" id="2.40.30.10">
    <property type="entry name" value="Translation factors"/>
    <property type="match status" value="1"/>
</dbReference>
<evidence type="ECO:0000256" key="6">
    <source>
        <dbReference type="ARBA" id="ARBA00024731"/>
    </source>
</evidence>
<dbReference type="STRING" id="1132855.GCA_000384255_02532"/>
<sequence>RIGRIVQMHANNRVPIEEVRAGDIAAAVGLKEATTGDTLCALGTEIILERMIFPEPVIHVAVEPKTKADQEKMGVALNRLAQEDPSFRVKTDEETNQTIISGMGELHLEILVDRMRREFNVEANVGAPQVAYREAIKKSVEVEGKFVKQSGGKGQYGHVWLKMEPNEAGKGFEFIDQIKGGTVPREFIPAVEKGLRETIPSGILAGFPVVDVKVTLFDGSYHDVDSNENAFKMAASIGFKDGMRKADPILLEPMMAVEVETPEDYMGDVMGDLSSRRGMIQGMEDSASGKVIRAEVPLAEMFGYSTVVRSLSQGRASYSMEFKHYTEAPRNVADAIINKK</sequence>
<reference evidence="9 10" key="1">
    <citation type="journal article" date="2018" name="Nat. Biotechnol.">
        <title>A standardized bacterial taxonomy based on genome phylogeny substantially revises the tree of life.</title>
        <authorList>
            <person name="Parks D.H."/>
            <person name="Chuvochina M."/>
            <person name="Waite D.W."/>
            <person name="Rinke C."/>
            <person name="Skarshewski A."/>
            <person name="Chaumeil P.A."/>
            <person name="Hugenholtz P."/>
        </authorList>
    </citation>
    <scope>NUCLEOTIDE SEQUENCE [LARGE SCALE GENOMIC DNA]</scope>
    <source>
        <strain evidence="9">UBA9958</strain>
    </source>
</reference>
<evidence type="ECO:0000256" key="1">
    <source>
        <dbReference type="ARBA" id="ARBA00017872"/>
    </source>
</evidence>
<dbReference type="InterPro" id="IPR047872">
    <property type="entry name" value="EFG_IV"/>
</dbReference>
<keyword evidence="4" id="KW-0648">Protein biosynthesis</keyword>
<evidence type="ECO:0000256" key="4">
    <source>
        <dbReference type="ARBA" id="ARBA00022917"/>
    </source>
</evidence>
<dbReference type="CDD" id="cd01434">
    <property type="entry name" value="EFG_mtEFG1_IV"/>
    <property type="match status" value="1"/>
</dbReference>
<dbReference type="Gene3D" id="3.30.70.870">
    <property type="entry name" value="Elongation Factor G (Translational Gtpase), domain 3"/>
    <property type="match status" value="1"/>
</dbReference>
<evidence type="ECO:0000256" key="5">
    <source>
        <dbReference type="ARBA" id="ARBA00023134"/>
    </source>
</evidence>
<dbReference type="InterPro" id="IPR009022">
    <property type="entry name" value="EFG_III"/>
</dbReference>
<dbReference type="GO" id="GO:0005525">
    <property type="term" value="F:GTP binding"/>
    <property type="evidence" value="ECO:0007669"/>
    <property type="project" value="UniProtKB-KW"/>
</dbReference>
<evidence type="ECO:0000256" key="3">
    <source>
        <dbReference type="ARBA" id="ARBA00022768"/>
    </source>
</evidence>
<dbReference type="InterPro" id="IPR020568">
    <property type="entry name" value="Ribosomal_Su5_D2-typ_SF"/>
</dbReference>
<dbReference type="PANTHER" id="PTHR43261">
    <property type="entry name" value="TRANSLATION ELONGATION FACTOR G-RELATED"/>
    <property type="match status" value="1"/>
</dbReference>
<dbReference type="AlphaFoldDB" id="A0A351RCT1"/>
<organism evidence="9 10">
    <name type="scientific">Methylotenera mobilis</name>
    <dbReference type="NCBI Taxonomy" id="359408"/>
    <lineage>
        <taxon>Bacteria</taxon>
        <taxon>Pseudomonadati</taxon>
        <taxon>Pseudomonadota</taxon>
        <taxon>Betaproteobacteria</taxon>
        <taxon>Nitrosomonadales</taxon>
        <taxon>Methylophilaceae</taxon>
        <taxon>Methylotenera</taxon>
    </lineage>
</organism>
<evidence type="ECO:0000313" key="10">
    <source>
        <dbReference type="Proteomes" id="UP000264313"/>
    </source>
</evidence>
<dbReference type="InterPro" id="IPR005517">
    <property type="entry name" value="Transl_elong_EFG/EF2_IV"/>
</dbReference>
<dbReference type="CDD" id="cd16262">
    <property type="entry name" value="EFG_III"/>
    <property type="match status" value="1"/>
</dbReference>
<dbReference type="GO" id="GO:0017111">
    <property type="term" value="F:ribonucleoside triphosphate phosphatase activity"/>
    <property type="evidence" value="ECO:0007669"/>
    <property type="project" value="UniProtKB-ARBA"/>
</dbReference>
<dbReference type="InterPro" id="IPR004161">
    <property type="entry name" value="EFTu-like_2"/>
</dbReference>
<dbReference type="FunFam" id="3.30.230.10:FF:000003">
    <property type="entry name" value="Elongation factor G"/>
    <property type="match status" value="1"/>
</dbReference>
<proteinExistence type="predicted"/>
<dbReference type="InterPro" id="IPR014721">
    <property type="entry name" value="Ribsml_uS5_D2-typ_fold_subgr"/>
</dbReference>
<keyword evidence="5" id="KW-0342">GTP-binding</keyword>
<feature type="non-terminal residue" evidence="9">
    <location>
        <position position="1"/>
    </location>
</feature>
<protein>
    <recommendedName>
        <fullName evidence="1">Elongation factor G</fullName>
    </recommendedName>
</protein>
<name>A0A351RCT1_9PROT</name>
<dbReference type="Gene3D" id="3.30.70.240">
    <property type="match status" value="1"/>
</dbReference>
<dbReference type="SMART" id="SM00838">
    <property type="entry name" value="EFG_C"/>
    <property type="match status" value="1"/>
</dbReference>
<dbReference type="EMBL" id="DNAA01000235">
    <property type="protein sequence ID" value="HBA09852.1"/>
    <property type="molecule type" value="Genomic_DNA"/>
</dbReference>
<dbReference type="Pfam" id="PF14492">
    <property type="entry name" value="EFG_III"/>
    <property type="match status" value="1"/>
</dbReference>
<dbReference type="SMART" id="SM00889">
    <property type="entry name" value="EFG_IV"/>
    <property type="match status" value="1"/>
</dbReference>
<dbReference type="InterPro" id="IPR009000">
    <property type="entry name" value="Transl_B-barrel_sf"/>
</dbReference>
<dbReference type="GO" id="GO:0032790">
    <property type="term" value="P:ribosome disassembly"/>
    <property type="evidence" value="ECO:0007669"/>
    <property type="project" value="TreeGrafter"/>
</dbReference>
<keyword evidence="2" id="KW-0547">Nucleotide-binding</keyword>
<dbReference type="Pfam" id="PF00679">
    <property type="entry name" value="EFG_C"/>
    <property type="match status" value="1"/>
</dbReference>
<dbReference type="SUPFAM" id="SSF50447">
    <property type="entry name" value="Translation proteins"/>
    <property type="match status" value="1"/>
</dbReference>
<dbReference type="PANTHER" id="PTHR43261:SF1">
    <property type="entry name" value="RIBOSOME-RELEASING FACTOR 2, MITOCHONDRIAL"/>
    <property type="match status" value="1"/>
</dbReference>
<comment type="caution">
    <text evidence="9">The sequence shown here is derived from an EMBL/GenBank/DDBJ whole genome shotgun (WGS) entry which is preliminary data.</text>
</comment>